<dbReference type="Gene3D" id="3.40.440.10">
    <property type="entry name" value="Adenylosuccinate Synthetase, subunit A, domain 1"/>
    <property type="match status" value="1"/>
</dbReference>
<feature type="binding site" description="in other chain" evidence="8">
    <location>
        <begin position="13"/>
        <end position="16"/>
    </location>
    <ligand>
        <name>IMP</name>
        <dbReference type="ChEBI" id="CHEBI:58053"/>
        <note>ligand shared between dimeric partners</note>
    </ligand>
</feature>
<dbReference type="Gene3D" id="1.10.300.10">
    <property type="entry name" value="Adenylosuccinate Synthetase, subunit A, domain 2"/>
    <property type="match status" value="1"/>
</dbReference>
<evidence type="ECO:0000256" key="8">
    <source>
        <dbReference type="HAMAP-Rule" id="MF_00011"/>
    </source>
</evidence>
<comment type="pathway">
    <text evidence="8 10">Purine metabolism; AMP biosynthesis via de novo pathway; AMP from IMP: step 1/2.</text>
</comment>
<dbReference type="CDD" id="cd03108">
    <property type="entry name" value="AdSS"/>
    <property type="match status" value="1"/>
</dbReference>
<keyword evidence="5 8" id="KW-0658">Purine biosynthesis</keyword>
<comment type="subcellular location">
    <subcellularLocation>
        <location evidence="8">Cytoplasm</location>
    </subcellularLocation>
</comment>
<accession>A0AAE3P0U5</accession>
<feature type="binding site" evidence="8">
    <location>
        <begin position="329"/>
        <end position="331"/>
    </location>
    <ligand>
        <name>GTP</name>
        <dbReference type="ChEBI" id="CHEBI:37565"/>
    </ligand>
</feature>
<keyword evidence="12" id="KW-1185">Reference proteome</keyword>
<feature type="binding site" evidence="8">
    <location>
        <begin position="297"/>
        <end position="303"/>
    </location>
    <ligand>
        <name>substrate</name>
    </ligand>
</feature>
<dbReference type="EMBL" id="JARGDL010000001">
    <property type="protein sequence ID" value="MDF1610750.1"/>
    <property type="molecule type" value="Genomic_DNA"/>
</dbReference>
<dbReference type="InterPro" id="IPR033128">
    <property type="entry name" value="Adenylosuccin_syn_Lys_AS"/>
</dbReference>
<dbReference type="GO" id="GO:0000287">
    <property type="term" value="F:magnesium ion binding"/>
    <property type="evidence" value="ECO:0007669"/>
    <property type="project" value="UniProtKB-UniRule"/>
</dbReference>
<dbReference type="InterPro" id="IPR042110">
    <property type="entry name" value="Adenylosuccinate_synth_dom2"/>
</dbReference>
<evidence type="ECO:0000256" key="2">
    <source>
        <dbReference type="ARBA" id="ARBA00022598"/>
    </source>
</evidence>
<comment type="subunit">
    <text evidence="1 8">Homodimer.</text>
</comment>
<dbReference type="GO" id="GO:0044208">
    <property type="term" value="P:'de novo' AMP biosynthetic process"/>
    <property type="evidence" value="ECO:0007669"/>
    <property type="project" value="UniProtKB-UniRule"/>
</dbReference>
<dbReference type="InterPro" id="IPR042109">
    <property type="entry name" value="Adenylosuccinate_synth_dom1"/>
</dbReference>
<evidence type="ECO:0000256" key="5">
    <source>
        <dbReference type="ARBA" id="ARBA00022755"/>
    </source>
</evidence>
<dbReference type="GO" id="GO:0046040">
    <property type="term" value="P:IMP metabolic process"/>
    <property type="evidence" value="ECO:0007669"/>
    <property type="project" value="TreeGrafter"/>
</dbReference>
<keyword evidence="4 8" id="KW-0547">Nucleotide-binding</keyword>
<dbReference type="SUPFAM" id="SSF52540">
    <property type="entry name" value="P-loop containing nucleoside triphosphate hydrolases"/>
    <property type="match status" value="1"/>
</dbReference>
<proteinExistence type="inferred from homology"/>
<evidence type="ECO:0000256" key="7">
    <source>
        <dbReference type="ARBA" id="ARBA00023134"/>
    </source>
</evidence>
<dbReference type="NCBIfam" id="NF010355">
    <property type="entry name" value="PRK13783.1"/>
    <property type="match status" value="1"/>
</dbReference>
<feature type="binding site" evidence="8">
    <location>
        <position position="141"/>
    </location>
    <ligand>
        <name>IMP</name>
        <dbReference type="ChEBI" id="CHEBI:58053"/>
        <note>ligand shared between dimeric partners</note>
    </ligand>
</feature>
<dbReference type="InterPro" id="IPR018220">
    <property type="entry name" value="Adenylosuccin_syn_GTP-bd"/>
</dbReference>
<feature type="binding site" evidence="8">
    <location>
        <begin position="12"/>
        <end position="18"/>
    </location>
    <ligand>
        <name>GTP</name>
        <dbReference type="ChEBI" id="CHEBI:37565"/>
    </ligand>
</feature>
<feature type="binding site" description="in other chain" evidence="8">
    <location>
        <position position="301"/>
    </location>
    <ligand>
        <name>IMP</name>
        <dbReference type="ChEBI" id="CHEBI:58053"/>
        <note>ligand shared between dimeric partners</note>
    </ligand>
</feature>
<feature type="active site" description="Proton acceptor" evidence="8">
    <location>
        <position position="13"/>
    </location>
</feature>
<dbReference type="SMART" id="SM00788">
    <property type="entry name" value="Adenylsucc_synt"/>
    <property type="match status" value="1"/>
</dbReference>
<dbReference type="Pfam" id="PF00709">
    <property type="entry name" value="Adenylsucc_synt"/>
    <property type="match status" value="1"/>
</dbReference>
<keyword evidence="7 8" id="KW-0342">GTP-binding</keyword>
<feature type="binding site" evidence="8">
    <location>
        <position position="303"/>
    </location>
    <ligand>
        <name>GTP</name>
        <dbReference type="ChEBI" id="CHEBI:37565"/>
    </ligand>
</feature>
<comment type="similarity">
    <text evidence="8 10">Belongs to the adenylosuccinate synthetase family.</text>
</comment>
<dbReference type="FunFam" id="3.90.170.10:FF:000001">
    <property type="entry name" value="Adenylosuccinate synthetase"/>
    <property type="match status" value="1"/>
</dbReference>
<dbReference type="Proteomes" id="UP001221302">
    <property type="component" value="Unassembled WGS sequence"/>
</dbReference>
<dbReference type="PANTHER" id="PTHR11846">
    <property type="entry name" value="ADENYLOSUCCINATE SYNTHETASE"/>
    <property type="match status" value="1"/>
</dbReference>
<gene>
    <name evidence="8" type="primary">purA</name>
    <name evidence="11" type="ORF">P0M35_01185</name>
</gene>
<dbReference type="NCBIfam" id="TIGR00184">
    <property type="entry name" value="purA"/>
    <property type="match status" value="1"/>
</dbReference>
<evidence type="ECO:0000256" key="1">
    <source>
        <dbReference type="ARBA" id="ARBA00011738"/>
    </source>
</evidence>
<evidence type="ECO:0000256" key="6">
    <source>
        <dbReference type="ARBA" id="ARBA00022842"/>
    </source>
</evidence>
<keyword evidence="8" id="KW-0963">Cytoplasm</keyword>
<protein>
    <recommendedName>
        <fullName evidence="8 10">Adenylosuccinate synthetase</fullName>
        <shortName evidence="8">AMPSase</shortName>
        <shortName evidence="8">AdSS</shortName>
        <ecNumber evidence="8 10">6.3.4.4</ecNumber>
    </recommendedName>
    <alternativeName>
        <fullName evidence="8">IMP--aspartate ligase</fullName>
    </alternativeName>
</protein>
<dbReference type="PROSITE" id="PS01266">
    <property type="entry name" value="ADENYLOSUCCIN_SYN_1"/>
    <property type="match status" value="1"/>
</dbReference>
<keyword evidence="6 8" id="KW-0460">Magnesium</keyword>
<feature type="active site" description="Proton donor" evidence="8">
    <location>
        <position position="41"/>
    </location>
</feature>
<dbReference type="GO" id="GO:0005737">
    <property type="term" value="C:cytoplasm"/>
    <property type="evidence" value="ECO:0007669"/>
    <property type="project" value="UniProtKB-SubCell"/>
</dbReference>
<evidence type="ECO:0000256" key="9">
    <source>
        <dbReference type="PROSITE-ProRule" id="PRU10134"/>
    </source>
</evidence>
<dbReference type="InterPro" id="IPR042111">
    <property type="entry name" value="Adenylosuccinate_synth_dom3"/>
</dbReference>
<dbReference type="RefSeq" id="WP_321534515.1">
    <property type="nucleotide sequence ID" value="NZ_JARGDL010000001.1"/>
</dbReference>
<name>A0AAE3P0U5_9BACT</name>
<organism evidence="11 12">
    <name type="scientific">Stygiobacter electus</name>
    <dbReference type="NCBI Taxonomy" id="3032292"/>
    <lineage>
        <taxon>Bacteria</taxon>
        <taxon>Pseudomonadati</taxon>
        <taxon>Ignavibacteriota</taxon>
        <taxon>Ignavibacteria</taxon>
        <taxon>Ignavibacteriales</taxon>
        <taxon>Melioribacteraceae</taxon>
        <taxon>Stygiobacter</taxon>
    </lineage>
</organism>
<feature type="binding site" evidence="8">
    <location>
        <begin position="40"/>
        <end position="42"/>
    </location>
    <ligand>
        <name>GTP</name>
        <dbReference type="ChEBI" id="CHEBI:37565"/>
    </ligand>
</feature>
<keyword evidence="3 8" id="KW-0479">Metal-binding</keyword>
<dbReference type="Gene3D" id="3.90.170.10">
    <property type="entry name" value="Adenylosuccinate Synthetase, subunit A, domain 3"/>
    <property type="match status" value="1"/>
</dbReference>
<comment type="catalytic activity">
    <reaction evidence="8 10">
        <text>IMP + L-aspartate + GTP = N(6)-(1,2-dicarboxyethyl)-AMP + GDP + phosphate + 2 H(+)</text>
        <dbReference type="Rhea" id="RHEA:15753"/>
        <dbReference type="ChEBI" id="CHEBI:15378"/>
        <dbReference type="ChEBI" id="CHEBI:29991"/>
        <dbReference type="ChEBI" id="CHEBI:37565"/>
        <dbReference type="ChEBI" id="CHEBI:43474"/>
        <dbReference type="ChEBI" id="CHEBI:57567"/>
        <dbReference type="ChEBI" id="CHEBI:58053"/>
        <dbReference type="ChEBI" id="CHEBI:58189"/>
        <dbReference type="EC" id="6.3.4.4"/>
    </reaction>
</comment>
<dbReference type="EC" id="6.3.4.4" evidence="8 10"/>
<dbReference type="GO" id="GO:0004019">
    <property type="term" value="F:adenylosuccinate synthase activity"/>
    <property type="evidence" value="ECO:0007669"/>
    <property type="project" value="UniProtKB-UniRule"/>
</dbReference>
<feature type="binding site" evidence="8">
    <location>
        <position position="13"/>
    </location>
    <ligand>
        <name>Mg(2+)</name>
        <dbReference type="ChEBI" id="CHEBI:18420"/>
    </ligand>
</feature>
<evidence type="ECO:0000313" key="11">
    <source>
        <dbReference type="EMBL" id="MDF1610750.1"/>
    </source>
</evidence>
<dbReference type="InterPro" id="IPR027417">
    <property type="entry name" value="P-loop_NTPase"/>
</dbReference>
<feature type="active site" evidence="9">
    <location>
        <position position="138"/>
    </location>
</feature>
<dbReference type="PROSITE" id="PS00513">
    <property type="entry name" value="ADENYLOSUCCIN_SYN_2"/>
    <property type="match status" value="1"/>
</dbReference>
<feature type="binding site" description="in other chain" evidence="8">
    <location>
        <position position="237"/>
    </location>
    <ligand>
        <name>IMP</name>
        <dbReference type="ChEBI" id="CHEBI:58053"/>
        <note>ligand shared between dimeric partners</note>
    </ligand>
</feature>
<dbReference type="PANTHER" id="PTHR11846:SF0">
    <property type="entry name" value="ADENYLOSUCCINATE SYNTHETASE"/>
    <property type="match status" value="1"/>
</dbReference>
<dbReference type="HAMAP" id="MF_00011">
    <property type="entry name" value="Adenylosucc_synth"/>
    <property type="match status" value="1"/>
</dbReference>
<dbReference type="AlphaFoldDB" id="A0AAE3P0U5"/>
<feature type="binding site" evidence="8">
    <location>
        <begin position="411"/>
        <end position="413"/>
    </location>
    <ligand>
        <name>GTP</name>
        <dbReference type="ChEBI" id="CHEBI:37565"/>
    </ligand>
</feature>
<comment type="cofactor">
    <cofactor evidence="8">
        <name>Mg(2+)</name>
        <dbReference type="ChEBI" id="CHEBI:18420"/>
    </cofactor>
    <text evidence="8">Binds 1 Mg(2+) ion per subunit.</text>
</comment>
<feature type="binding site" description="in other chain" evidence="8">
    <location>
        <position position="127"/>
    </location>
    <ligand>
        <name>IMP</name>
        <dbReference type="ChEBI" id="CHEBI:58053"/>
        <note>ligand shared between dimeric partners</note>
    </ligand>
</feature>
<dbReference type="InterPro" id="IPR001114">
    <property type="entry name" value="Adenylosuccinate_synthetase"/>
</dbReference>
<dbReference type="FunFam" id="1.10.300.10:FF:000001">
    <property type="entry name" value="Adenylosuccinate synthetase"/>
    <property type="match status" value="1"/>
</dbReference>
<keyword evidence="2 8" id="KW-0436">Ligase</keyword>
<evidence type="ECO:0000313" key="12">
    <source>
        <dbReference type="Proteomes" id="UP001221302"/>
    </source>
</evidence>
<dbReference type="GO" id="GO:0005525">
    <property type="term" value="F:GTP binding"/>
    <property type="evidence" value="ECO:0007669"/>
    <property type="project" value="UniProtKB-UniRule"/>
</dbReference>
<feature type="binding site" evidence="8">
    <location>
        <position position="40"/>
    </location>
    <ligand>
        <name>Mg(2+)</name>
        <dbReference type="ChEBI" id="CHEBI:18420"/>
    </ligand>
</feature>
<dbReference type="NCBIfam" id="NF002223">
    <property type="entry name" value="PRK01117.1"/>
    <property type="match status" value="1"/>
</dbReference>
<reference evidence="11" key="1">
    <citation type="submission" date="2023-03" db="EMBL/GenBank/DDBJ databases">
        <title>Stygiobacter electus gen. nov., sp. nov., facultatively anaerobic thermotolerant bacterium of the class Ignavibacteria from a well of Yessentuki mineral water deposit.</title>
        <authorList>
            <person name="Podosokorskaya O.A."/>
            <person name="Elcheninov A.G."/>
            <person name="Petrova N.F."/>
            <person name="Zavarzina D.G."/>
            <person name="Kublanov I.V."/>
            <person name="Merkel A.Y."/>
        </authorList>
    </citation>
    <scope>NUCLEOTIDE SEQUENCE</scope>
    <source>
        <strain evidence="11">09-Me</strain>
    </source>
</reference>
<evidence type="ECO:0000256" key="4">
    <source>
        <dbReference type="ARBA" id="ARBA00022741"/>
    </source>
</evidence>
<feature type="binding site" description="in other chain" evidence="8">
    <location>
        <position position="222"/>
    </location>
    <ligand>
        <name>IMP</name>
        <dbReference type="ChEBI" id="CHEBI:58053"/>
        <note>ligand shared between dimeric partners</note>
    </ligand>
</feature>
<evidence type="ECO:0000256" key="3">
    <source>
        <dbReference type="ARBA" id="ARBA00022723"/>
    </source>
</evidence>
<comment type="caution">
    <text evidence="11">The sequence shown here is derived from an EMBL/GenBank/DDBJ whole genome shotgun (WGS) entry which is preliminary data.</text>
</comment>
<sequence length="424" mass="46950">MSVSIIVGSQWGDEGKGKIVDLLSENFQIVARYQGGANAGHTVEIGDKKFILHLIPSGILRENVTCVIGNGVVIDPQALLEEIKMLEELGIKINDRLLISHKAHLIMPYHKIIDSLNESSASKIGTTGRGIGPCYIDKYARTGIRIVDLLDRKILSEKIKCNISEKNNLLKKIYNQDELNVDEIVETYLKFDDQIDKYITDTTTFLNNSIKEGKSILLEGAQGALLDIDHGTYPYVTSSNPTSGGACTGTGIPPTKIDDVIGIVKAYTTRVGLGPFPTELNDETGEKLRKIGFEYGATTGRPRRCGWYDAFLVNYSSMVNGITKAAITKLDVLSNFEKINVCVGYEINGKKLKYFPSSIYELENSKPIYETLDGWNEDISSIKNYESLPTKAKEYLEFIAKQSGFKISIVSVGPKRDQTIEVEN</sequence>
<comment type="function">
    <text evidence="8">Plays an important role in the de novo pathway of purine nucleotide biosynthesis. Catalyzes the first committed step in the biosynthesis of AMP from IMP.</text>
</comment>
<evidence type="ECO:0000256" key="10">
    <source>
        <dbReference type="RuleBase" id="RU000520"/>
    </source>
</evidence>
<feature type="binding site" description="in other chain" evidence="8">
    <location>
        <begin position="38"/>
        <end position="41"/>
    </location>
    <ligand>
        <name>IMP</name>
        <dbReference type="ChEBI" id="CHEBI:58053"/>
        <note>ligand shared between dimeric partners</note>
    </ligand>
</feature>